<organism evidence="1 2">
    <name type="scientific">Aminivibrio pyruvatiphilus</name>
    <dbReference type="NCBI Taxonomy" id="1005740"/>
    <lineage>
        <taxon>Bacteria</taxon>
        <taxon>Thermotogati</taxon>
        <taxon>Synergistota</taxon>
        <taxon>Synergistia</taxon>
        <taxon>Synergistales</taxon>
        <taxon>Aminobacteriaceae</taxon>
        <taxon>Aminivibrio</taxon>
    </lineage>
</organism>
<accession>A0A4R8M7E6</accession>
<protein>
    <submittedName>
        <fullName evidence="1">Uncharacterized protein</fullName>
    </submittedName>
</protein>
<evidence type="ECO:0000313" key="1">
    <source>
        <dbReference type="EMBL" id="TDY60192.1"/>
    </source>
</evidence>
<gene>
    <name evidence="1" type="ORF">C8D99_10948</name>
</gene>
<reference evidence="1 2" key="1">
    <citation type="submission" date="2019-03" db="EMBL/GenBank/DDBJ databases">
        <title>Genomic Encyclopedia of Type Strains, Phase IV (KMG-IV): sequencing the most valuable type-strain genomes for metagenomic binning, comparative biology and taxonomic classification.</title>
        <authorList>
            <person name="Goeker M."/>
        </authorList>
    </citation>
    <scope>NUCLEOTIDE SEQUENCE [LARGE SCALE GENOMIC DNA]</scope>
    <source>
        <strain evidence="1 2">DSM 25964</strain>
    </source>
</reference>
<dbReference type="AlphaFoldDB" id="A0A4R8M7E6"/>
<evidence type="ECO:0000313" key="2">
    <source>
        <dbReference type="Proteomes" id="UP000295066"/>
    </source>
</evidence>
<comment type="caution">
    <text evidence="1">The sequence shown here is derived from an EMBL/GenBank/DDBJ whole genome shotgun (WGS) entry which is preliminary data.</text>
</comment>
<name>A0A4R8M7E6_9BACT</name>
<proteinExistence type="predicted"/>
<dbReference type="Proteomes" id="UP000295066">
    <property type="component" value="Unassembled WGS sequence"/>
</dbReference>
<dbReference type="EMBL" id="SORI01000009">
    <property type="protein sequence ID" value="TDY60192.1"/>
    <property type="molecule type" value="Genomic_DNA"/>
</dbReference>
<sequence>MSIEELLRNSVLQYVADESDRQAYSVYLGYKDRCTMLSFEEAKKLWK</sequence>
<keyword evidence="2" id="KW-1185">Reference proteome</keyword>